<dbReference type="InterPro" id="IPR050182">
    <property type="entry name" value="Cytochrome_P450_fam2"/>
</dbReference>
<name>F6THU3_CIOIN</name>
<reference evidence="8" key="4">
    <citation type="submission" date="2025-09" db="UniProtKB">
        <authorList>
            <consortium name="Ensembl"/>
        </authorList>
    </citation>
    <scope>IDENTIFICATION</scope>
</reference>
<dbReference type="GeneTree" id="ENSGT00940000160689"/>
<dbReference type="AlphaFoldDB" id="F6THU3"/>
<proteinExistence type="inferred from homology"/>
<dbReference type="OMA" id="KAIGWLI"/>
<dbReference type="HOGENOM" id="CLU_001570_22_3_1"/>
<keyword evidence="3 5" id="KW-0479">Metal-binding</keyword>
<dbReference type="FunFam" id="1.10.630.10:FF:000410">
    <property type="entry name" value="cytochrome P450 2C31"/>
    <property type="match status" value="1"/>
</dbReference>
<evidence type="ECO:0000256" key="1">
    <source>
        <dbReference type="ARBA" id="ARBA00001971"/>
    </source>
</evidence>
<organism evidence="8 9">
    <name type="scientific">Ciona intestinalis</name>
    <name type="common">Transparent sea squirt</name>
    <name type="synonym">Ascidia intestinalis</name>
    <dbReference type="NCBI Taxonomy" id="7719"/>
    <lineage>
        <taxon>Eukaryota</taxon>
        <taxon>Metazoa</taxon>
        <taxon>Chordata</taxon>
        <taxon>Tunicata</taxon>
        <taxon>Ascidiacea</taxon>
        <taxon>Phlebobranchia</taxon>
        <taxon>Cionidae</taxon>
        <taxon>Ciona</taxon>
    </lineage>
</organism>
<reference evidence="8" key="2">
    <citation type="journal article" date="2008" name="Genome Biol.">
        <title>Improved genome assembly and evidence-based global gene model set for the chordate Ciona intestinalis: new insight into intron and operon populations.</title>
        <authorList>
            <person name="Satou Y."/>
            <person name="Mineta K."/>
            <person name="Ogasawara M."/>
            <person name="Sasakura Y."/>
            <person name="Shoguchi E."/>
            <person name="Ueno K."/>
            <person name="Yamada L."/>
            <person name="Matsumoto J."/>
            <person name="Wasserscheid J."/>
            <person name="Dewar K."/>
            <person name="Wiley G.B."/>
            <person name="Macmil S.L."/>
            <person name="Roe B.A."/>
            <person name="Zeller R.W."/>
            <person name="Hastings K.E."/>
            <person name="Lemaire P."/>
            <person name="Lindquist E."/>
            <person name="Endo T."/>
            <person name="Hotta K."/>
            <person name="Inaba K."/>
        </authorList>
    </citation>
    <scope>NUCLEOTIDE SEQUENCE [LARGE SCALE GENOMIC DNA]</scope>
    <source>
        <strain evidence="8">wild type</strain>
    </source>
</reference>
<comment type="similarity">
    <text evidence="2 6">Belongs to the cytochrome P450 family.</text>
</comment>
<evidence type="ECO:0000313" key="8">
    <source>
        <dbReference type="Ensembl" id="ENSCINP00000014909.3"/>
    </source>
</evidence>
<evidence type="ECO:0000256" key="6">
    <source>
        <dbReference type="RuleBase" id="RU000461"/>
    </source>
</evidence>
<dbReference type="STRING" id="7719.ENSCINP00000014909"/>
<keyword evidence="6" id="KW-0503">Monooxygenase</keyword>
<evidence type="ECO:0000256" key="4">
    <source>
        <dbReference type="ARBA" id="ARBA00023004"/>
    </source>
</evidence>
<dbReference type="PROSITE" id="PS00086">
    <property type="entry name" value="CYTOCHROME_P450"/>
    <property type="match status" value="1"/>
</dbReference>
<dbReference type="InterPro" id="IPR002401">
    <property type="entry name" value="Cyt_P450_E_grp-I"/>
</dbReference>
<reference evidence="8" key="3">
    <citation type="submission" date="2025-08" db="UniProtKB">
        <authorList>
            <consortium name="Ensembl"/>
        </authorList>
    </citation>
    <scope>IDENTIFICATION</scope>
</reference>
<dbReference type="Proteomes" id="UP000008144">
    <property type="component" value="Chromosome 8"/>
</dbReference>
<dbReference type="PANTHER" id="PTHR24300:SF397">
    <property type="entry name" value="CYTOCHROME P450 2U1"/>
    <property type="match status" value="1"/>
</dbReference>
<dbReference type="Ensembl" id="ENSCINT00000014909.3">
    <property type="protein sequence ID" value="ENSCINP00000014909.3"/>
    <property type="gene ID" value="ENSCING00000007269.3"/>
</dbReference>
<dbReference type="GO" id="GO:0008395">
    <property type="term" value="F:steroid hydroxylase activity"/>
    <property type="evidence" value="ECO:0000318"/>
    <property type="project" value="GO_Central"/>
</dbReference>
<dbReference type="GO" id="GO:0016712">
    <property type="term" value="F:oxidoreductase activity, acting on paired donors, with incorporation or reduction of molecular oxygen, reduced flavin or flavoprotein as one donor, and incorporation of one atom of oxygen"/>
    <property type="evidence" value="ECO:0000318"/>
    <property type="project" value="GO_Central"/>
</dbReference>
<keyword evidence="6" id="KW-0560">Oxidoreductase</keyword>
<evidence type="ECO:0000256" key="3">
    <source>
        <dbReference type="ARBA" id="ARBA00022723"/>
    </source>
</evidence>
<dbReference type="EMBL" id="EAAA01002692">
    <property type="status" value="NOT_ANNOTATED_CDS"/>
    <property type="molecule type" value="Genomic_DNA"/>
</dbReference>
<dbReference type="SUPFAM" id="SSF48264">
    <property type="entry name" value="Cytochrome P450"/>
    <property type="match status" value="1"/>
</dbReference>
<reference evidence="9" key="1">
    <citation type="journal article" date="2002" name="Science">
        <title>The draft genome of Ciona intestinalis: insights into chordate and vertebrate origins.</title>
        <authorList>
            <person name="Dehal P."/>
            <person name="Satou Y."/>
            <person name="Campbell R.K."/>
            <person name="Chapman J."/>
            <person name="Degnan B."/>
            <person name="De Tomaso A."/>
            <person name="Davidson B."/>
            <person name="Di Gregorio A."/>
            <person name="Gelpke M."/>
            <person name="Goodstein D.M."/>
            <person name="Harafuji N."/>
            <person name="Hastings K.E."/>
            <person name="Ho I."/>
            <person name="Hotta K."/>
            <person name="Huang W."/>
            <person name="Kawashima T."/>
            <person name="Lemaire P."/>
            <person name="Martinez D."/>
            <person name="Meinertzhagen I.A."/>
            <person name="Necula S."/>
            <person name="Nonaka M."/>
            <person name="Putnam N."/>
            <person name="Rash S."/>
            <person name="Saiga H."/>
            <person name="Satake M."/>
            <person name="Terry A."/>
            <person name="Yamada L."/>
            <person name="Wang H.G."/>
            <person name="Awazu S."/>
            <person name="Azumi K."/>
            <person name="Boore J."/>
            <person name="Branno M."/>
            <person name="Chin-Bow S."/>
            <person name="DeSantis R."/>
            <person name="Doyle S."/>
            <person name="Francino P."/>
            <person name="Keys D.N."/>
            <person name="Haga S."/>
            <person name="Hayashi H."/>
            <person name="Hino K."/>
            <person name="Imai K.S."/>
            <person name="Inaba K."/>
            <person name="Kano S."/>
            <person name="Kobayashi K."/>
            <person name="Kobayashi M."/>
            <person name="Lee B.I."/>
            <person name="Makabe K.W."/>
            <person name="Manohar C."/>
            <person name="Matassi G."/>
            <person name="Medina M."/>
            <person name="Mochizuki Y."/>
            <person name="Mount S."/>
            <person name="Morishita T."/>
            <person name="Miura S."/>
            <person name="Nakayama A."/>
            <person name="Nishizaka S."/>
            <person name="Nomoto H."/>
            <person name="Ohta F."/>
            <person name="Oishi K."/>
            <person name="Rigoutsos I."/>
            <person name="Sano M."/>
            <person name="Sasaki A."/>
            <person name="Sasakura Y."/>
            <person name="Shoguchi E."/>
            <person name="Shin-i T."/>
            <person name="Spagnuolo A."/>
            <person name="Stainier D."/>
            <person name="Suzuki M.M."/>
            <person name="Tassy O."/>
            <person name="Takatori N."/>
            <person name="Tokuoka M."/>
            <person name="Yagi K."/>
            <person name="Yoshizaki F."/>
            <person name="Wada S."/>
            <person name="Zhang C."/>
            <person name="Hyatt P.D."/>
            <person name="Larimer F."/>
            <person name="Detter C."/>
            <person name="Doggett N."/>
            <person name="Glavina T."/>
            <person name="Hawkins T."/>
            <person name="Richardson P."/>
            <person name="Lucas S."/>
            <person name="Kohara Y."/>
            <person name="Levine M."/>
            <person name="Satoh N."/>
            <person name="Rokhsar D.S."/>
        </authorList>
    </citation>
    <scope>NUCLEOTIDE SEQUENCE [LARGE SCALE GENOMIC DNA]</scope>
</reference>
<dbReference type="PRINTS" id="PR00463">
    <property type="entry name" value="EP450I"/>
</dbReference>
<dbReference type="InterPro" id="IPR017972">
    <property type="entry name" value="Cyt_P450_CS"/>
</dbReference>
<protein>
    <submittedName>
        <fullName evidence="8">Uncharacterized protein</fullName>
    </submittedName>
</protein>
<dbReference type="Pfam" id="PF00067">
    <property type="entry name" value="p450"/>
    <property type="match status" value="1"/>
</dbReference>
<keyword evidence="9" id="KW-1185">Reference proteome</keyword>
<feature type="signal peptide" evidence="7">
    <location>
        <begin position="1"/>
        <end position="21"/>
    </location>
</feature>
<evidence type="ECO:0000256" key="2">
    <source>
        <dbReference type="ARBA" id="ARBA00010617"/>
    </source>
</evidence>
<keyword evidence="4 5" id="KW-0408">Iron</keyword>
<feature type="chain" id="PRO_5003342511" evidence="7">
    <location>
        <begin position="22"/>
        <end position="491"/>
    </location>
</feature>
<sequence length="491" mass="56265">PFTVLAICVAMLVRWWRRPHGLPPGPRGIPLLGVIPFMGEFPERVIKKWSLEKYGPIMCARMGMEDGVFLNTAEAIKMAFCDKSEHLSGRPRTTIFKQVTKDKGLALKQYGKDYNIIRKFVVRTLSQWGVGKTMIEDQIVEEAGLLADFLKNKTNQPIELKLYFYVMTSNIIGRVVCGRRHDFEDEEYHEILNNIQKMFSPQLPLSFWLFPRDSTPLIFCWGLKHLPWFRGANNRMIERVKKTLEYCKGVIEEHKKTFDKNNLRDLIDALLYEQQFGKKSKRKVLLEDELVVIVRDLFTAGSETSSLMISWVLIMLLHHPEHAKKVIEEIDDVMGPNGAPSTKHRDRMPFTCAVIQETFRCKIVAPIGIQHYAQATVELGGYIIPQGTMVYSNIWGVHNDPVAWPNPSKFDPYRHISKDGKFFTSNNIISFSTGPRSCPGEPLAKMEIFLFVTKILQKFEVKAPPDKLPSLVGVNCLLFSPESCELIFIPM</sequence>
<keyword evidence="5 6" id="KW-0349">Heme</keyword>
<dbReference type="PANTHER" id="PTHR24300">
    <property type="entry name" value="CYTOCHROME P450 508A4-RELATED"/>
    <property type="match status" value="1"/>
</dbReference>
<evidence type="ECO:0000313" key="9">
    <source>
        <dbReference type="Proteomes" id="UP000008144"/>
    </source>
</evidence>
<dbReference type="InParanoid" id="F6THU3"/>
<dbReference type="GO" id="GO:0006805">
    <property type="term" value="P:xenobiotic metabolic process"/>
    <property type="evidence" value="ECO:0000318"/>
    <property type="project" value="GO_Central"/>
</dbReference>
<evidence type="ECO:0000256" key="5">
    <source>
        <dbReference type="PIRSR" id="PIRSR602401-1"/>
    </source>
</evidence>
<dbReference type="GO" id="GO:0005506">
    <property type="term" value="F:iron ion binding"/>
    <property type="evidence" value="ECO:0007669"/>
    <property type="project" value="InterPro"/>
</dbReference>
<accession>F6THU3</accession>
<dbReference type="GO" id="GO:0008202">
    <property type="term" value="P:steroid metabolic process"/>
    <property type="evidence" value="ECO:0000318"/>
    <property type="project" value="GO_Central"/>
</dbReference>
<dbReference type="GO" id="GO:0006082">
    <property type="term" value="P:organic acid metabolic process"/>
    <property type="evidence" value="ECO:0000318"/>
    <property type="project" value="GO_Central"/>
</dbReference>
<feature type="binding site" description="axial binding residue" evidence="5">
    <location>
        <position position="438"/>
    </location>
    <ligand>
        <name>heme</name>
        <dbReference type="ChEBI" id="CHEBI:30413"/>
    </ligand>
    <ligandPart>
        <name>Fe</name>
        <dbReference type="ChEBI" id="CHEBI:18248"/>
    </ligandPart>
</feature>
<dbReference type="InterPro" id="IPR001128">
    <property type="entry name" value="Cyt_P450"/>
</dbReference>
<dbReference type="GO" id="GO:0020037">
    <property type="term" value="F:heme binding"/>
    <property type="evidence" value="ECO:0000318"/>
    <property type="project" value="GO_Central"/>
</dbReference>
<dbReference type="InterPro" id="IPR036396">
    <property type="entry name" value="Cyt_P450_sf"/>
</dbReference>
<dbReference type="GO" id="GO:0005737">
    <property type="term" value="C:cytoplasm"/>
    <property type="evidence" value="ECO:0000318"/>
    <property type="project" value="GO_Central"/>
</dbReference>
<comment type="cofactor">
    <cofactor evidence="1 5">
        <name>heme</name>
        <dbReference type="ChEBI" id="CHEBI:30413"/>
    </cofactor>
</comment>
<evidence type="ECO:0000256" key="7">
    <source>
        <dbReference type="SAM" id="SignalP"/>
    </source>
</evidence>
<dbReference type="Gene3D" id="1.10.630.10">
    <property type="entry name" value="Cytochrome P450"/>
    <property type="match status" value="1"/>
</dbReference>
<dbReference type="PRINTS" id="PR00385">
    <property type="entry name" value="P450"/>
</dbReference>
<keyword evidence="7" id="KW-0732">Signal</keyword>